<comment type="caution">
    <text evidence="2">The sequence shown here is derived from an EMBL/GenBank/DDBJ whole genome shotgun (WGS) entry which is preliminary data.</text>
</comment>
<protein>
    <recommendedName>
        <fullName evidence="1">Endoribonuclease YoeB</fullName>
    </recommendedName>
</protein>
<dbReference type="Gene3D" id="3.30.2310.20">
    <property type="entry name" value="RelE-like"/>
    <property type="match status" value="1"/>
</dbReference>
<evidence type="ECO:0000256" key="1">
    <source>
        <dbReference type="ARBA" id="ARBA00050056"/>
    </source>
</evidence>
<evidence type="ECO:0000313" key="2">
    <source>
        <dbReference type="EMBL" id="MFC6169378.1"/>
    </source>
</evidence>
<dbReference type="SUPFAM" id="SSF143011">
    <property type="entry name" value="RelE-like"/>
    <property type="match status" value="1"/>
</dbReference>
<evidence type="ECO:0000313" key="3">
    <source>
        <dbReference type="Proteomes" id="UP001596289"/>
    </source>
</evidence>
<dbReference type="NCBIfam" id="TIGR02116">
    <property type="entry name" value="toxin_Txe_YoeB"/>
    <property type="match status" value="1"/>
</dbReference>
<dbReference type="EMBL" id="JBHSSL010000018">
    <property type="protein sequence ID" value="MFC6169378.1"/>
    <property type="molecule type" value="Genomic_DNA"/>
</dbReference>
<gene>
    <name evidence="2" type="ORF">ACFQGP_02155</name>
</gene>
<dbReference type="RefSeq" id="WP_125553086.1">
    <property type="nucleotide sequence ID" value="NZ_JBHSSL010000018.1"/>
</dbReference>
<dbReference type="InterPro" id="IPR009614">
    <property type="entry name" value="YoeB_toxin"/>
</dbReference>
<sequence>MANYTVLEHKVIEKQRVKLAQRNLLTSYETILDQLAENPFAHKHQMELLEPRHKKPKTYSMRINSQHRVVYTIDEATKTVKIWSAWTHYEKTVKKIKQ</sequence>
<name>A0ABW1RCB2_9LACO</name>
<keyword evidence="3" id="KW-1185">Reference proteome</keyword>
<dbReference type="InterPro" id="IPR035093">
    <property type="entry name" value="RelE/ParE_toxin_dom_sf"/>
</dbReference>
<proteinExistence type="predicted"/>
<reference evidence="3" key="1">
    <citation type="journal article" date="2019" name="Int. J. Syst. Evol. Microbiol.">
        <title>The Global Catalogue of Microorganisms (GCM) 10K type strain sequencing project: providing services to taxonomists for standard genome sequencing and annotation.</title>
        <authorList>
            <consortium name="The Broad Institute Genomics Platform"/>
            <consortium name="The Broad Institute Genome Sequencing Center for Infectious Disease"/>
            <person name="Wu L."/>
            <person name="Ma J."/>
        </authorList>
    </citation>
    <scope>NUCLEOTIDE SEQUENCE [LARGE SCALE GENOMIC DNA]</scope>
    <source>
        <strain evidence="3">CCM 8904</strain>
    </source>
</reference>
<accession>A0ABW1RCB2</accession>
<dbReference type="Proteomes" id="UP001596289">
    <property type="component" value="Unassembled WGS sequence"/>
</dbReference>
<organism evidence="2 3">
    <name type="scientific">Loigolactobacillus jiayinensis</name>
    <dbReference type="NCBI Taxonomy" id="2486016"/>
    <lineage>
        <taxon>Bacteria</taxon>
        <taxon>Bacillati</taxon>
        <taxon>Bacillota</taxon>
        <taxon>Bacilli</taxon>
        <taxon>Lactobacillales</taxon>
        <taxon>Lactobacillaceae</taxon>
        <taxon>Loigolactobacillus</taxon>
    </lineage>
</organism>